<evidence type="ECO:0000313" key="3">
    <source>
        <dbReference type="EMBL" id="GAA2884103.1"/>
    </source>
</evidence>
<evidence type="ECO:0000256" key="1">
    <source>
        <dbReference type="ARBA" id="ARBA00022801"/>
    </source>
</evidence>
<dbReference type="Gene3D" id="3.40.50.1000">
    <property type="entry name" value="HAD superfamily/HAD-like"/>
    <property type="match status" value="1"/>
</dbReference>
<dbReference type="PANTHER" id="PTHR46470">
    <property type="entry name" value="N-ACYLNEURAMINATE-9-PHOSPHATASE"/>
    <property type="match status" value="1"/>
</dbReference>
<keyword evidence="4" id="KW-1185">Reference proteome</keyword>
<dbReference type="InterPro" id="IPR051400">
    <property type="entry name" value="HAD-like_hydrolase"/>
</dbReference>
<proteinExistence type="predicted"/>
<name>A0ABP6IHG3_9ACTN</name>
<keyword evidence="1" id="KW-0378">Hydrolase</keyword>
<evidence type="ECO:0000313" key="4">
    <source>
        <dbReference type="Proteomes" id="UP001500831"/>
    </source>
</evidence>
<reference evidence="4" key="1">
    <citation type="journal article" date="2019" name="Int. J. Syst. Evol. Microbiol.">
        <title>The Global Catalogue of Microorganisms (GCM) 10K type strain sequencing project: providing services to taxonomists for standard genome sequencing and annotation.</title>
        <authorList>
            <consortium name="The Broad Institute Genomics Platform"/>
            <consortium name="The Broad Institute Genome Sequencing Center for Infectious Disease"/>
            <person name="Wu L."/>
            <person name="Ma J."/>
        </authorList>
    </citation>
    <scope>NUCLEOTIDE SEQUENCE [LARGE SCALE GENOMIC DNA]</scope>
    <source>
        <strain evidence="4">JCM 6242</strain>
    </source>
</reference>
<dbReference type="EMBL" id="BAAAVI010000036">
    <property type="protein sequence ID" value="GAA2884103.1"/>
    <property type="molecule type" value="Genomic_DNA"/>
</dbReference>
<comment type="caution">
    <text evidence="3">The sequence shown here is derived from an EMBL/GenBank/DDBJ whole genome shotgun (WGS) entry which is preliminary data.</text>
</comment>
<dbReference type="Proteomes" id="UP001500831">
    <property type="component" value="Unassembled WGS sequence"/>
</dbReference>
<gene>
    <name evidence="3" type="ORF">GCM10010517_47400</name>
</gene>
<dbReference type="Pfam" id="PF13242">
    <property type="entry name" value="Hydrolase_like"/>
    <property type="match status" value="1"/>
</dbReference>
<dbReference type="InterPro" id="IPR023214">
    <property type="entry name" value="HAD_sf"/>
</dbReference>
<protein>
    <submittedName>
        <fullName evidence="3">Uncharacterized protein</fullName>
    </submittedName>
</protein>
<accession>A0ABP6IHG3</accession>
<keyword evidence="2" id="KW-0460">Magnesium</keyword>
<sequence length="148" mass="15986">MVSTAGVPSLFTAEERRGLYRKDHRANETADNQLGKIQQTGLAEAVDAYALSGLEGIRKPDIGLFEIAAERCGMAFADGGWTVGDHLVADIGGGWAAGLRTIWIDRGRGPAKSPRRTTSSWTCFRRWRFSSQTGDRPGGRDGVSRGSC</sequence>
<organism evidence="3 4">
    <name type="scientific">Streptosporangium fragile</name>
    <dbReference type="NCBI Taxonomy" id="46186"/>
    <lineage>
        <taxon>Bacteria</taxon>
        <taxon>Bacillati</taxon>
        <taxon>Actinomycetota</taxon>
        <taxon>Actinomycetes</taxon>
        <taxon>Streptosporangiales</taxon>
        <taxon>Streptosporangiaceae</taxon>
        <taxon>Streptosporangium</taxon>
    </lineage>
</organism>
<evidence type="ECO:0000256" key="2">
    <source>
        <dbReference type="ARBA" id="ARBA00022842"/>
    </source>
</evidence>
<dbReference type="InterPro" id="IPR036412">
    <property type="entry name" value="HAD-like_sf"/>
</dbReference>
<dbReference type="SUPFAM" id="SSF56784">
    <property type="entry name" value="HAD-like"/>
    <property type="match status" value="1"/>
</dbReference>
<dbReference type="PANTHER" id="PTHR46470:SF4">
    <property type="entry name" value="5-AMINO-6-(5-PHOSPHO-D-RIBITYLAMINO)URACIL PHOSPHATASE YIGB"/>
    <property type="match status" value="1"/>
</dbReference>